<name>A0A0P0FVJ4_9BACE</name>
<dbReference type="AlphaFoldDB" id="A0A0P0FVJ4"/>
<evidence type="ECO:0000313" key="1">
    <source>
        <dbReference type="EMBL" id="ALJ58274.1"/>
    </source>
</evidence>
<organism evidence="1 2">
    <name type="scientific">Bacteroides cellulosilyticus</name>
    <dbReference type="NCBI Taxonomy" id="246787"/>
    <lineage>
        <taxon>Bacteria</taxon>
        <taxon>Pseudomonadati</taxon>
        <taxon>Bacteroidota</taxon>
        <taxon>Bacteroidia</taxon>
        <taxon>Bacteroidales</taxon>
        <taxon>Bacteroidaceae</taxon>
        <taxon>Bacteroides</taxon>
    </lineage>
</organism>
<evidence type="ECO:0000313" key="2">
    <source>
        <dbReference type="Proteomes" id="UP000061809"/>
    </source>
</evidence>
<proteinExistence type="predicted"/>
<accession>A0A0P0FVJ4</accession>
<sequence length="52" mass="6155">MRFFSVSTMPSYLKTSKDILPTSIKFPNTYFDQYRDIGYMVDIICPKTLAFY</sequence>
<dbReference type="EMBL" id="CP012801">
    <property type="protein sequence ID" value="ALJ58274.1"/>
    <property type="molecule type" value="Genomic_DNA"/>
</dbReference>
<gene>
    <name evidence="1" type="ORF">BcellWH2_01012</name>
</gene>
<protein>
    <submittedName>
        <fullName evidence="1">Uncharacterized protein</fullName>
    </submittedName>
</protein>
<dbReference type="KEGG" id="bcel:BcellWH2_01012"/>
<dbReference type="Proteomes" id="UP000061809">
    <property type="component" value="Chromosome"/>
</dbReference>
<reference evidence="1 2" key="1">
    <citation type="journal article" date="2015" name="Science">
        <title>Genetic determinants of in vivo fitness and diet responsiveness in multiple human gut Bacteroides.</title>
        <authorList>
            <person name="Wu M."/>
            <person name="McNulty N.P."/>
            <person name="Rodionov D.A."/>
            <person name="Khoroshkin M.S."/>
            <person name="Griffin N.W."/>
            <person name="Cheng J."/>
            <person name="Latreille P."/>
            <person name="Kerstetter R.A."/>
            <person name="Terrapon N."/>
            <person name="Henrissat B."/>
            <person name="Osterman A.L."/>
            <person name="Gordon J.I."/>
        </authorList>
    </citation>
    <scope>NUCLEOTIDE SEQUENCE [LARGE SCALE GENOMIC DNA]</scope>
    <source>
        <strain evidence="1 2">WH2</strain>
    </source>
</reference>